<evidence type="ECO:0000313" key="2">
    <source>
        <dbReference type="EMBL" id="KAK9412734.1"/>
    </source>
</evidence>
<gene>
    <name evidence="2" type="ORF">SUNI508_12434</name>
</gene>
<feature type="region of interest" description="Disordered" evidence="1">
    <location>
        <begin position="319"/>
        <end position="354"/>
    </location>
</feature>
<proteinExistence type="predicted"/>
<sequence length="354" mass="40115">MELDHNDEIHSGEHEPPERRIVVFKVHRPTPKAQEKVPKNLSSWRKQPLTIADAFDEVRRWQPVLNAFQEVERNWETDILRVLFFASVHAPVSLEFAASYYARYIRRTYVFNDSPNLNRQGLPQMGGLTSQKQSPFLEEYSIYWVERQAVEVIVLPIGATKHSLAVDAVNAWLGRKPNQSDSSSSSSLTRQAQRKESSLEVEKRKSAILEGELAANRARKVSLENSVKSLKVELGRASVNKEMVKKLEKEKAVLIKRNNSQYEAEAELRSALTTKQDKVRVLEGEKIELKGRLAETDARTRHLAKAFEQVNVLLKPDNKRVCDDATDDGGGRATKRLKADGNPDEGSSMDRSMA</sequence>
<comment type="caution">
    <text evidence="2">The sequence shown here is derived from an EMBL/GenBank/DDBJ whole genome shotgun (WGS) entry which is preliminary data.</text>
</comment>
<name>A0ABR2UDX3_9PEZI</name>
<reference evidence="2 3" key="1">
    <citation type="journal article" date="2024" name="J. Plant Pathol.">
        <title>Sequence and assembly of the genome of Seiridium unicorne, isolate CBS 538.82, causal agent of cypress canker disease.</title>
        <authorList>
            <person name="Scali E."/>
            <person name="Rocca G.D."/>
            <person name="Danti R."/>
            <person name="Garbelotto M."/>
            <person name="Barberini S."/>
            <person name="Baroncelli R."/>
            <person name="Emiliani G."/>
        </authorList>
    </citation>
    <scope>NUCLEOTIDE SEQUENCE [LARGE SCALE GENOMIC DNA]</scope>
    <source>
        <strain evidence="2 3">BM-138-508</strain>
    </source>
</reference>
<dbReference type="EMBL" id="JARVKF010000450">
    <property type="protein sequence ID" value="KAK9412734.1"/>
    <property type="molecule type" value="Genomic_DNA"/>
</dbReference>
<dbReference type="Proteomes" id="UP001408356">
    <property type="component" value="Unassembled WGS sequence"/>
</dbReference>
<evidence type="ECO:0000313" key="3">
    <source>
        <dbReference type="Proteomes" id="UP001408356"/>
    </source>
</evidence>
<evidence type="ECO:0000256" key="1">
    <source>
        <dbReference type="SAM" id="MobiDB-lite"/>
    </source>
</evidence>
<accession>A0ABR2UDX3</accession>
<keyword evidence="3" id="KW-1185">Reference proteome</keyword>
<feature type="region of interest" description="Disordered" evidence="1">
    <location>
        <begin position="176"/>
        <end position="201"/>
    </location>
</feature>
<protein>
    <submittedName>
        <fullName evidence="2">Uncharacterized protein</fullName>
    </submittedName>
</protein>
<organism evidence="2 3">
    <name type="scientific">Seiridium unicorne</name>
    <dbReference type="NCBI Taxonomy" id="138068"/>
    <lineage>
        <taxon>Eukaryota</taxon>
        <taxon>Fungi</taxon>
        <taxon>Dikarya</taxon>
        <taxon>Ascomycota</taxon>
        <taxon>Pezizomycotina</taxon>
        <taxon>Sordariomycetes</taxon>
        <taxon>Xylariomycetidae</taxon>
        <taxon>Amphisphaeriales</taxon>
        <taxon>Sporocadaceae</taxon>
        <taxon>Seiridium</taxon>
    </lineage>
</organism>